<name>A0A8S3SLW7_MYTED</name>
<comment type="caution">
    <text evidence="1">The sequence shown here is derived from an EMBL/GenBank/DDBJ whole genome shotgun (WGS) entry which is preliminary data.</text>
</comment>
<evidence type="ECO:0008006" key="3">
    <source>
        <dbReference type="Google" id="ProtNLM"/>
    </source>
</evidence>
<evidence type="ECO:0000313" key="2">
    <source>
        <dbReference type="Proteomes" id="UP000683360"/>
    </source>
</evidence>
<sequence length="478" mass="54839">MTTDLSQPLYDYLCKKIGTEDIVKVRRLCYAIFEYLSAITPANSYFSWISSSLFFTYIYSGSKADGLDLKGSDTDIMGIFHCVNVFENPLYKLGTFSCHTSTDYTKSGFVRLKPNFLVALLAPLHCKQRDGQVFLSSELVKTMAFPLIRRFCSRQQQTLVDLLTDIYQKGIYCFLNSETLSDFFGTNLSTWTYFTGFDYELINTAISILNNCILFDVSPNTVVYLFSRYKLVSHRYLYTLYWCAVCQHIGHTNIGIQERSNKDQYKRYKTYLPYIVMGLQKDAITGWLCLASHFFSVHNYKTCLNLIDYILQKCCFGEHSDAESHIGRVNNLEIEAIKYGVGNAHDICSRHFVDLTTKFQLSCQVRPEKLQLETVINLRAISSPFVYTHFLRFMCCHHLRDFNGVPYALRDLQRLISKHQFDATFCLGLAYATLKEYATALSLLLPCSMGLKSSNDSKFANLSIELDLVINKLKRASS</sequence>
<gene>
    <name evidence="1" type="ORF">MEDL_36007</name>
</gene>
<proteinExistence type="predicted"/>
<dbReference type="AlphaFoldDB" id="A0A8S3SLW7"/>
<reference evidence="1" key="1">
    <citation type="submission" date="2021-03" db="EMBL/GenBank/DDBJ databases">
        <authorList>
            <person name="Bekaert M."/>
        </authorList>
    </citation>
    <scope>NUCLEOTIDE SEQUENCE</scope>
</reference>
<organism evidence="1 2">
    <name type="scientific">Mytilus edulis</name>
    <name type="common">Blue mussel</name>
    <dbReference type="NCBI Taxonomy" id="6550"/>
    <lineage>
        <taxon>Eukaryota</taxon>
        <taxon>Metazoa</taxon>
        <taxon>Spiralia</taxon>
        <taxon>Lophotrochozoa</taxon>
        <taxon>Mollusca</taxon>
        <taxon>Bivalvia</taxon>
        <taxon>Autobranchia</taxon>
        <taxon>Pteriomorphia</taxon>
        <taxon>Mytilida</taxon>
        <taxon>Mytiloidea</taxon>
        <taxon>Mytilidae</taxon>
        <taxon>Mytilinae</taxon>
        <taxon>Mytilus</taxon>
    </lineage>
</organism>
<accession>A0A8S3SLW7</accession>
<dbReference type="EMBL" id="CAJPWZ010001766">
    <property type="protein sequence ID" value="CAG2222713.1"/>
    <property type="molecule type" value="Genomic_DNA"/>
</dbReference>
<protein>
    <recommendedName>
        <fullName evidence="3">Mab-21-like HhH/H2TH-like domain-containing protein</fullName>
    </recommendedName>
</protein>
<dbReference type="Proteomes" id="UP000683360">
    <property type="component" value="Unassembled WGS sequence"/>
</dbReference>
<keyword evidence="2" id="KW-1185">Reference proteome</keyword>
<dbReference type="OrthoDB" id="6054650at2759"/>
<evidence type="ECO:0000313" key="1">
    <source>
        <dbReference type="EMBL" id="CAG2222713.1"/>
    </source>
</evidence>